<sequence length="296" mass="32128">MEYPCFTKAYRKASYAAIDPSRPALSAESKTVVVTGAGHGSIGSAVALAFAKAGARKIALVGRTESTLQKTKDTIAQTYPDVAVLVAVADISKAESVGTAAHHIRVELGAWDVFANCAGYMPDLTSIAGADEDDWWKAFEIHAKFATHFAKHFVPKCRPNAAYINTNAASCHLPAAHFPKTSAYLASKLAMAKLDEYLAEENPQLRVFTVHPGVVHTRMVEKVMGGLDRLPAGDFLDEPALPACFMVWLASGEGDFLKSGRYLWANWDVEELVARKAEIEADPSLFRITIGGWPFR</sequence>
<evidence type="ECO:0000256" key="2">
    <source>
        <dbReference type="ARBA" id="ARBA00023002"/>
    </source>
</evidence>
<name>A0A0D2E4J1_9EURO</name>
<organism evidence="3 4">
    <name type="scientific">Phialophora macrospora</name>
    <dbReference type="NCBI Taxonomy" id="1851006"/>
    <lineage>
        <taxon>Eukaryota</taxon>
        <taxon>Fungi</taxon>
        <taxon>Dikarya</taxon>
        <taxon>Ascomycota</taxon>
        <taxon>Pezizomycotina</taxon>
        <taxon>Eurotiomycetes</taxon>
        <taxon>Chaetothyriomycetidae</taxon>
        <taxon>Chaetothyriales</taxon>
        <taxon>Herpotrichiellaceae</taxon>
        <taxon>Phialophora</taxon>
    </lineage>
</organism>
<gene>
    <name evidence="3" type="ORF">PV04_05155</name>
</gene>
<dbReference type="Pfam" id="PF00106">
    <property type="entry name" value="adh_short"/>
    <property type="match status" value="1"/>
</dbReference>
<dbReference type="Proteomes" id="UP000054266">
    <property type="component" value="Unassembled WGS sequence"/>
</dbReference>
<dbReference type="InterPro" id="IPR036291">
    <property type="entry name" value="NAD(P)-bd_dom_sf"/>
</dbReference>
<keyword evidence="4" id="KW-1185">Reference proteome</keyword>
<dbReference type="InterPro" id="IPR002347">
    <property type="entry name" value="SDR_fam"/>
</dbReference>
<dbReference type="STRING" id="5601.A0A0D2E4J1"/>
<dbReference type="PANTHER" id="PTHR42901:SF1">
    <property type="entry name" value="ALCOHOL DEHYDROGENASE"/>
    <property type="match status" value="1"/>
</dbReference>
<dbReference type="PANTHER" id="PTHR42901">
    <property type="entry name" value="ALCOHOL DEHYDROGENASE"/>
    <property type="match status" value="1"/>
</dbReference>
<dbReference type="Gene3D" id="3.40.50.720">
    <property type="entry name" value="NAD(P)-binding Rossmann-like Domain"/>
    <property type="match status" value="1"/>
</dbReference>
<dbReference type="AlphaFoldDB" id="A0A0D2E4J1"/>
<reference evidence="3 4" key="1">
    <citation type="submission" date="2015-01" db="EMBL/GenBank/DDBJ databases">
        <title>The Genome Sequence of Capronia semiimmersa CBS27337.</title>
        <authorList>
            <consortium name="The Broad Institute Genomics Platform"/>
            <person name="Cuomo C."/>
            <person name="de Hoog S."/>
            <person name="Gorbushina A."/>
            <person name="Stielow B."/>
            <person name="Teixiera M."/>
            <person name="Abouelleil A."/>
            <person name="Chapman S.B."/>
            <person name="Priest M."/>
            <person name="Young S.K."/>
            <person name="Wortman J."/>
            <person name="Nusbaum C."/>
            <person name="Birren B."/>
        </authorList>
    </citation>
    <scope>NUCLEOTIDE SEQUENCE [LARGE SCALE GENOMIC DNA]</scope>
    <source>
        <strain evidence="3 4">CBS 27337</strain>
    </source>
</reference>
<comment type="similarity">
    <text evidence="1">Belongs to the short-chain dehydrogenases/reductases (SDR) family.</text>
</comment>
<accession>A0A0D2E4J1</accession>
<dbReference type="CDD" id="cd05233">
    <property type="entry name" value="SDR_c"/>
    <property type="match status" value="1"/>
</dbReference>
<dbReference type="GO" id="GO:0016491">
    <property type="term" value="F:oxidoreductase activity"/>
    <property type="evidence" value="ECO:0007669"/>
    <property type="project" value="UniProtKB-KW"/>
</dbReference>
<proteinExistence type="inferred from homology"/>
<dbReference type="EMBL" id="KN846958">
    <property type="protein sequence ID" value="KIW69272.1"/>
    <property type="molecule type" value="Genomic_DNA"/>
</dbReference>
<evidence type="ECO:0000313" key="4">
    <source>
        <dbReference type="Proteomes" id="UP000054266"/>
    </source>
</evidence>
<protein>
    <submittedName>
        <fullName evidence="3">Uncharacterized protein</fullName>
    </submittedName>
</protein>
<evidence type="ECO:0000256" key="1">
    <source>
        <dbReference type="ARBA" id="ARBA00006484"/>
    </source>
</evidence>
<dbReference type="SUPFAM" id="SSF51735">
    <property type="entry name" value="NAD(P)-binding Rossmann-fold domains"/>
    <property type="match status" value="1"/>
</dbReference>
<evidence type="ECO:0000313" key="3">
    <source>
        <dbReference type="EMBL" id="KIW69272.1"/>
    </source>
</evidence>
<dbReference type="PRINTS" id="PR00081">
    <property type="entry name" value="GDHRDH"/>
</dbReference>
<dbReference type="HOGENOM" id="CLU_010194_8_2_1"/>
<keyword evidence="2" id="KW-0560">Oxidoreductase</keyword>